<reference evidence="4" key="1">
    <citation type="submission" date="2019-11" db="EMBL/GenBank/DDBJ databases">
        <authorList>
            <person name="Feng L."/>
        </authorList>
    </citation>
    <scope>NUCLEOTIDE SEQUENCE</scope>
    <source>
        <strain evidence="4">AundefinedLFYP135</strain>
    </source>
</reference>
<dbReference type="InterPro" id="IPR011098">
    <property type="entry name" value="G5_dom"/>
</dbReference>
<dbReference type="InterPro" id="IPR007137">
    <property type="entry name" value="DUF348"/>
</dbReference>
<accession>A0A6N2UF15</accession>
<dbReference type="Pfam" id="PF06725">
    <property type="entry name" value="3D"/>
    <property type="match status" value="1"/>
</dbReference>
<organism evidence="4">
    <name type="scientific">uncultured Anaerotruncus sp</name>
    <dbReference type="NCBI Taxonomy" id="905011"/>
    <lineage>
        <taxon>Bacteria</taxon>
        <taxon>Bacillati</taxon>
        <taxon>Bacillota</taxon>
        <taxon>Clostridia</taxon>
        <taxon>Eubacteriales</taxon>
        <taxon>Oscillospiraceae</taxon>
        <taxon>Anaerotruncus</taxon>
        <taxon>environmental samples</taxon>
    </lineage>
</organism>
<name>A0A6N2UF15_9FIRM</name>
<sequence length="346" mass="37742">MDKVANWVIVLLRKLKSRTFAAVLLTLSLALTVIQLTVLTRAVYIRDGEETILKFTIRQDADDILEENGIATMACDIVDFDGFHGRVGEISITRAFPVEITADGSTQTVMVTGGTVGDAMDQVGLSIDSDDLINYRPGKPVEEGDRIVIQRVEYTTVTEESDIPYETITKSTSLIPNGRTRVLTRGENGHKVTTYIDMSIDGVPQERELVGENITKRPVTEEILVGDNSPISPLQFGTVGANGVPTNYRTVLTGQRATGYSAKRGAWGASGMRLSPGYVATNPNEIPYGTKMYIASPDGSFVYGYAIAADTGTGLMQDVIDVDLFYDTYTESCLSSHRIVNIYILD</sequence>
<keyword evidence="1" id="KW-0732">Signal</keyword>
<dbReference type="Pfam" id="PF03990">
    <property type="entry name" value="DUF348"/>
    <property type="match status" value="1"/>
</dbReference>
<evidence type="ECO:0000256" key="2">
    <source>
        <dbReference type="SAM" id="Phobius"/>
    </source>
</evidence>
<evidence type="ECO:0000313" key="4">
    <source>
        <dbReference type="EMBL" id="VYT16148.1"/>
    </source>
</evidence>
<dbReference type="Pfam" id="PF07501">
    <property type="entry name" value="G5"/>
    <property type="match status" value="1"/>
</dbReference>
<dbReference type="InterPro" id="IPR036908">
    <property type="entry name" value="RlpA-like_sf"/>
</dbReference>
<dbReference type="AlphaFoldDB" id="A0A6N2UF15"/>
<dbReference type="CDD" id="cd22786">
    <property type="entry name" value="DPBB_YuiC-like"/>
    <property type="match status" value="1"/>
</dbReference>
<evidence type="ECO:0000259" key="3">
    <source>
        <dbReference type="PROSITE" id="PS51109"/>
    </source>
</evidence>
<dbReference type="PROSITE" id="PS51109">
    <property type="entry name" value="G5"/>
    <property type="match status" value="1"/>
</dbReference>
<keyword evidence="2" id="KW-1133">Transmembrane helix</keyword>
<feature type="domain" description="G5" evidence="3">
    <location>
        <begin position="149"/>
        <end position="229"/>
    </location>
</feature>
<dbReference type="Gene3D" id="2.20.230.10">
    <property type="entry name" value="Resuscitation-promoting factor rpfb"/>
    <property type="match status" value="1"/>
</dbReference>
<dbReference type="SUPFAM" id="SSF50685">
    <property type="entry name" value="Barwin-like endoglucanases"/>
    <property type="match status" value="1"/>
</dbReference>
<dbReference type="GO" id="GO:0019867">
    <property type="term" value="C:outer membrane"/>
    <property type="evidence" value="ECO:0007669"/>
    <property type="project" value="InterPro"/>
</dbReference>
<protein>
    <submittedName>
        <fullName evidence="4">G5 domain protein</fullName>
    </submittedName>
</protein>
<feature type="transmembrane region" description="Helical" evidence="2">
    <location>
        <begin position="20"/>
        <end position="44"/>
    </location>
</feature>
<dbReference type="GO" id="GO:0004553">
    <property type="term" value="F:hydrolase activity, hydrolyzing O-glycosyl compounds"/>
    <property type="evidence" value="ECO:0007669"/>
    <property type="project" value="InterPro"/>
</dbReference>
<dbReference type="GO" id="GO:0009254">
    <property type="term" value="P:peptidoglycan turnover"/>
    <property type="evidence" value="ECO:0007669"/>
    <property type="project" value="InterPro"/>
</dbReference>
<dbReference type="InterPro" id="IPR010611">
    <property type="entry name" value="3D_dom"/>
</dbReference>
<proteinExistence type="predicted"/>
<dbReference type="EMBL" id="CACRSL010000003">
    <property type="protein sequence ID" value="VYT16148.1"/>
    <property type="molecule type" value="Genomic_DNA"/>
</dbReference>
<keyword evidence="2" id="KW-0812">Transmembrane</keyword>
<evidence type="ECO:0000256" key="1">
    <source>
        <dbReference type="ARBA" id="ARBA00022729"/>
    </source>
</evidence>
<dbReference type="SMART" id="SM01208">
    <property type="entry name" value="G5"/>
    <property type="match status" value="1"/>
</dbReference>
<gene>
    <name evidence="4" type="ORF">AULFYP135_01893</name>
</gene>
<keyword evidence="2" id="KW-0472">Membrane</keyword>